<dbReference type="AlphaFoldDB" id="A0A4C1U6N4"/>
<dbReference type="Proteomes" id="UP000299102">
    <property type="component" value="Unassembled WGS sequence"/>
</dbReference>
<accession>A0A4C1U6N4</accession>
<comment type="caution">
    <text evidence="1">The sequence shown here is derived from an EMBL/GenBank/DDBJ whole genome shotgun (WGS) entry which is preliminary data.</text>
</comment>
<organism evidence="1 2">
    <name type="scientific">Eumeta variegata</name>
    <name type="common">Bagworm moth</name>
    <name type="synonym">Eumeta japonica</name>
    <dbReference type="NCBI Taxonomy" id="151549"/>
    <lineage>
        <taxon>Eukaryota</taxon>
        <taxon>Metazoa</taxon>
        <taxon>Ecdysozoa</taxon>
        <taxon>Arthropoda</taxon>
        <taxon>Hexapoda</taxon>
        <taxon>Insecta</taxon>
        <taxon>Pterygota</taxon>
        <taxon>Neoptera</taxon>
        <taxon>Endopterygota</taxon>
        <taxon>Lepidoptera</taxon>
        <taxon>Glossata</taxon>
        <taxon>Ditrysia</taxon>
        <taxon>Tineoidea</taxon>
        <taxon>Psychidae</taxon>
        <taxon>Oiketicinae</taxon>
        <taxon>Eumeta</taxon>
    </lineage>
</organism>
<name>A0A4C1U6N4_EUMVA</name>
<evidence type="ECO:0000313" key="2">
    <source>
        <dbReference type="Proteomes" id="UP000299102"/>
    </source>
</evidence>
<proteinExistence type="predicted"/>
<protein>
    <submittedName>
        <fullName evidence="1">Uncharacterized protein</fullName>
    </submittedName>
</protein>
<gene>
    <name evidence="1" type="ORF">EVAR_18622_1</name>
</gene>
<sequence>MGVFWPQSAADRRCRANRDTNIHDNRVHLSPPRLVYSFRCNQVALCPRIRMRSRVRVALSIRFGCDSWAGANPLWKFSKDKFFECLLLARLSITARDKYARRT</sequence>
<dbReference type="EMBL" id="BGZK01000135">
    <property type="protein sequence ID" value="GBP21981.1"/>
    <property type="molecule type" value="Genomic_DNA"/>
</dbReference>
<reference evidence="1 2" key="1">
    <citation type="journal article" date="2019" name="Commun. Biol.">
        <title>The bagworm genome reveals a unique fibroin gene that provides high tensile strength.</title>
        <authorList>
            <person name="Kono N."/>
            <person name="Nakamura H."/>
            <person name="Ohtoshi R."/>
            <person name="Tomita M."/>
            <person name="Numata K."/>
            <person name="Arakawa K."/>
        </authorList>
    </citation>
    <scope>NUCLEOTIDE SEQUENCE [LARGE SCALE GENOMIC DNA]</scope>
</reference>
<evidence type="ECO:0000313" key="1">
    <source>
        <dbReference type="EMBL" id="GBP21981.1"/>
    </source>
</evidence>
<keyword evidence="2" id="KW-1185">Reference proteome</keyword>